<dbReference type="RefSeq" id="WP_144768055.1">
    <property type="nucleotide sequence ID" value="NZ_BPQI01000182.1"/>
</dbReference>
<name>A0A564G553_9HYPH</name>
<dbReference type="AlphaFoldDB" id="A0A564G553"/>
<dbReference type="Proteomes" id="UP001055303">
    <property type="component" value="Unassembled WGS sequence"/>
</dbReference>
<evidence type="ECO:0000256" key="1">
    <source>
        <dbReference type="SAM" id="MobiDB-lite"/>
    </source>
</evidence>
<gene>
    <name evidence="2" type="ORF">IFDJLNFL_4952</name>
    <name evidence="3" type="ORF">MTDSW087_05187</name>
</gene>
<reference evidence="2" key="3">
    <citation type="submission" date="2021-08" db="EMBL/GenBank/DDBJ databases">
        <authorList>
            <person name="Tani A."/>
            <person name="Ola A."/>
            <person name="Ogura Y."/>
            <person name="Katsura K."/>
            <person name="Hayashi T."/>
        </authorList>
    </citation>
    <scope>NUCLEOTIDE SEQUENCE</scope>
    <source>
        <strain evidence="2">DSM 22415</strain>
    </source>
</reference>
<dbReference type="Proteomes" id="UP000401717">
    <property type="component" value="Unassembled WGS sequence"/>
</dbReference>
<evidence type="ECO:0000313" key="2">
    <source>
        <dbReference type="EMBL" id="GJD59026.1"/>
    </source>
</evidence>
<sequence>MPKTIHITEIDPRTAKNAFGDGLTFSERFRRGLDAYIHEERLDQMEAQVVADMSRLVESGEYVAIVSDRGIVGYQSSKAPTALSNAERAAAGKRVRKRQARSGRPQTEQ</sequence>
<protein>
    <submittedName>
        <fullName evidence="3">Uncharacterized protein</fullName>
    </submittedName>
</protein>
<dbReference type="EMBL" id="CABFVH010000055">
    <property type="protein sequence ID" value="VUF15447.1"/>
    <property type="molecule type" value="Genomic_DNA"/>
</dbReference>
<feature type="compositionally biased region" description="Basic residues" evidence="1">
    <location>
        <begin position="91"/>
        <end position="101"/>
    </location>
</feature>
<keyword evidence="5" id="KW-1185">Reference proteome</keyword>
<reference evidence="2" key="2">
    <citation type="journal article" date="2021" name="Front. Microbiol.">
        <title>Comprehensive Comparative Genomics and Phenotyping of Methylobacterium Species.</title>
        <authorList>
            <person name="Alessa O."/>
            <person name="Ogura Y."/>
            <person name="Fujitani Y."/>
            <person name="Takami H."/>
            <person name="Hayashi T."/>
            <person name="Sahin N."/>
            <person name="Tani A."/>
        </authorList>
    </citation>
    <scope>NUCLEOTIDE SEQUENCE</scope>
    <source>
        <strain evidence="2">DSM 22415</strain>
    </source>
</reference>
<evidence type="ECO:0000313" key="4">
    <source>
        <dbReference type="Proteomes" id="UP000401717"/>
    </source>
</evidence>
<proteinExistence type="predicted"/>
<organism evidence="3 4">
    <name type="scientific">Methylobacterium dankookense</name>
    <dbReference type="NCBI Taxonomy" id="560405"/>
    <lineage>
        <taxon>Bacteria</taxon>
        <taxon>Pseudomonadati</taxon>
        <taxon>Pseudomonadota</taxon>
        <taxon>Alphaproteobacteria</taxon>
        <taxon>Hyphomicrobiales</taxon>
        <taxon>Methylobacteriaceae</taxon>
        <taxon>Methylobacterium</taxon>
    </lineage>
</organism>
<evidence type="ECO:0000313" key="5">
    <source>
        <dbReference type="Proteomes" id="UP001055303"/>
    </source>
</evidence>
<accession>A0A564G553</accession>
<evidence type="ECO:0000313" key="3">
    <source>
        <dbReference type="EMBL" id="VUF15447.1"/>
    </source>
</evidence>
<feature type="region of interest" description="Disordered" evidence="1">
    <location>
        <begin position="78"/>
        <end position="109"/>
    </location>
</feature>
<dbReference type="EMBL" id="BPQI01000182">
    <property type="protein sequence ID" value="GJD59026.1"/>
    <property type="molecule type" value="Genomic_DNA"/>
</dbReference>
<reference evidence="3 4" key="1">
    <citation type="submission" date="2019-06" db="EMBL/GenBank/DDBJ databases">
        <authorList>
            <person name="Rodrigo-Torres L."/>
            <person name="Arahal R. D."/>
            <person name="Lucena T."/>
        </authorList>
    </citation>
    <scope>NUCLEOTIDE SEQUENCE [LARGE SCALE GENOMIC DNA]</scope>
    <source>
        <strain evidence="3 4">SW08-7</strain>
    </source>
</reference>